<dbReference type="EMBL" id="JACIIJ010000003">
    <property type="protein sequence ID" value="MBB6220655.1"/>
    <property type="molecule type" value="Genomic_DNA"/>
</dbReference>
<dbReference type="RefSeq" id="WP_003587391.1">
    <property type="nucleotide sequence ID" value="NZ_JACBZV010000001.1"/>
</dbReference>
<keyword evidence="1" id="KW-0472">Membrane</keyword>
<gene>
    <name evidence="2" type="ORF">GGE66_001613</name>
    <name evidence="3" type="ORF">GGI64_001016</name>
</gene>
<accession>A0A7W9ZPT2</accession>
<feature type="transmembrane region" description="Helical" evidence="1">
    <location>
        <begin position="6"/>
        <end position="26"/>
    </location>
</feature>
<dbReference type="AlphaFoldDB" id="A0A7W9ZPT2"/>
<organism evidence="2 4">
    <name type="scientific">Rhizobium leguminosarum</name>
    <dbReference type="NCBI Taxonomy" id="384"/>
    <lineage>
        <taxon>Bacteria</taxon>
        <taxon>Pseudomonadati</taxon>
        <taxon>Pseudomonadota</taxon>
        <taxon>Alphaproteobacteria</taxon>
        <taxon>Hyphomicrobiales</taxon>
        <taxon>Rhizobiaceae</taxon>
        <taxon>Rhizobium/Agrobacterium group</taxon>
        <taxon>Rhizobium</taxon>
    </lineage>
</organism>
<evidence type="ECO:0000313" key="4">
    <source>
        <dbReference type="Proteomes" id="UP000517187"/>
    </source>
</evidence>
<protein>
    <submittedName>
        <fullName evidence="2">RsiW-degrading membrane proteinase PrsW (M82 family)</fullName>
    </submittedName>
</protein>
<comment type="caution">
    <text evidence="2">The sequence shown here is derived from an EMBL/GenBank/DDBJ whole genome shotgun (WGS) entry which is preliminary data.</text>
</comment>
<sequence length="49" mass="5311">MNSRNGLYVLIGVLVVTVIGLGAYIYREESKPQGIEMSIGKNGVSIEQN</sequence>
<dbReference type="Proteomes" id="UP000535276">
    <property type="component" value="Unassembled WGS sequence"/>
</dbReference>
<reference evidence="2 4" key="1">
    <citation type="submission" date="2020-08" db="EMBL/GenBank/DDBJ databases">
        <title>Genomic Encyclopedia of Type Strains, Phase IV (KMG-V): Genome sequencing to study the core and pangenomes of soil and plant-associated prokaryotes.</title>
        <authorList>
            <person name="Whitman W."/>
        </authorList>
    </citation>
    <scope>NUCLEOTIDE SEQUENCE [LARGE SCALE GENOMIC DNA]</scope>
    <source>
        <strain evidence="2 4">SEMIA 4011</strain>
        <strain evidence="3 5">SEMIA 4052</strain>
    </source>
</reference>
<dbReference type="EMBL" id="JACBZV010000001">
    <property type="protein sequence ID" value="NYJ09997.1"/>
    <property type="molecule type" value="Genomic_DNA"/>
</dbReference>
<dbReference type="Proteomes" id="UP000517187">
    <property type="component" value="Unassembled WGS sequence"/>
</dbReference>
<keyword evidence="1" id="KW-0812">Transmembrane</keyword>
<evidence type="ECO:0000313" key="3">
    <source>
        <dbReference type="EMBL" id="NYJ09997.1"/>
    </source>
</evidence>
<keyword evidence="1" id="KW-1133">Transmembrane helix</keyword>
<name>A0A7W9ZPT2_RHILE</name>
<evidence type="ECO:0000313" key="5">
    <source>
        <dbReference type="Proteomes" id="UP000535276"/>
    </source>
</evidence>
<evidence type="ECO:0000313" key="2">
    <source>
        <dbReference type="EMBL" id="MBB6220655.1"/>
    </source>
</evidence>
<evidence type="ECO:0000256" key="1">
    <source>
        <dbReference type="SAM" id="Phobius"/>
    </source>
</evidence>
<proteinExistence type="predicted"/>